<dbReference type="OrthoDB" id="9800646at2"/>
<dbReference type="AlphaFoldDB" id="A0A5C6TP75"/>
<dbReference type="EMBL" id="VOQQ01000001">
    <property type="protein sequence ID" value="TXC62372.1"/>
    <property type="molecule type" value="Genomic_DNA"/>
</dbReference>
<dbReference type="RefSeq" id="WP_147041760.1">
    <property type="nucleotide sequence ID" value="NZ_BAABIR010000001.1"/>
</dbReference>
<protein>
    <recommendedName>
        <fullName evidence="3">DUF4170 domain-containing protein</fullName>
    </recommendedName>
</protein>
<dbReference type="Pfam" id="PF13773">
    <property type="entry name" value="DUF4170"/>
    <property type="match status" value="1"/>
</dbReference>
<keyword evidence="2" id="KW-1185">Reference proteome</keyword>
<organism evidence="1 2">
    <name type="scientific">Allosphingosinicella ginsenosidimutans</name>
    <dbReference type="NCBI Taxonomy" id="1176539"/>
    <lineage>
        <taxon>Bacteria</taxon>
        <taxon>Pseudomonadati</taxon>
        <taxon>Pseudomonadota</taxon>
        <taxon>Alphaproteobacteria</taxon>
        <taxon>Sphingomonadales</taxon>
        <taxon>Sphingomonadaceae</taxon>
        <taxon>Allosphingosinicella</taxon>
    </lineage>
</organism>
<reference evidence="1 2" key="1">
    <citation type="journal article" date="2015" name="J. Microbiol.">
        <title>Sphingosinicella ginsenosidimutans sp. nov., with ginsenoside converting activity.</title>
        <authorList>
            <person name="Kim J.K."/>
            <person name="Kang M.S."/>
            <person name="Park S.C."/>
            <person name="Kim K.M."/>
            <person name="Choi K."/>
            <person name="Yoon M.H."/>
            <person name="Im W.T."/>
        </authorList>
    </citation>
    <scope>NUCLEOTIDE SEQUENCE [LARGE SCALE GENOMIC DNA]</scope>
    <source>
        <strain evidence="1 2">BS-11</strain>
    </source>
</reference>
<dbReference type="Proteomes" id="UP000321249">
    <property type="component" value="Unassembled WGS sequence"/>
</dbReference>
<dbReference type="Gene3D" id="3.30.70.2400">
    <property type="entry name" value="Uncharacterised protein PF13773, DUF4170"/>
    <property type="match status" value="1"/>
</dbReference>
<proteinExistence type="predicted"/>
<name>A0A5C6TP75_9SPHN</name>
<evidence type="ECO:0000313" key="2">
    <source>
        <dbReference type="Proteomes" id="UP000321249"/>
    </source>
</evidence>
<comment type="caution">
    <text evidence="1">The sequence shown here is derived from an EMBL/GenBank/DDBJ whole genome shotgun (WGS) entry which is preliminary data.</text>
</comment>
<accession>A0A5C6TP75</accession>
<evidence type="ECO:0008006" key="3">
    <source>
        <dbReference type="Google" id="ProtNLM"/>
    </source>
</evidence>
<gene>
    <name evidence="1" type="ORF">FRZ32_01090</name>
</gene>
<evidence type="ECO:0000313" key="1">
    <source>
        <dbReference type="EMBL" id="TXC62372.1"/>
    </source>
</evidence>
<dbReference type="InterPro" id="IPR025226">
    <property type="entry name" value="DUF4170"/>
</dbReference>
<sequence>MKRYWVVGGEYEDAAFRRLVPGTETLAGPFEDERRAHDEWVRLTCRPGTAPATMQYSIVADGRGR</sequence>